<dbReference type="STRING" id="641691.SAMN05421636_106174"/>
<evidence type="ECO:0000256" key="1">
    <source>
        <dbReference type="ARBA" id="ARBA00004141"/>
    </source>
</evidence>
<dbReference type="EMBL" id="FNAO01000006">
    <property type="protein sequence ID" value="SDE62633.1"/>
    <property type="molecule type" value="Genomic_DNA"/>
</dbReference>
<evidence type="ECO:0000313" key="7">
    <source>
        <dbReference type="Proteomes" id="UP000199109"/>
    </source>
</evidence>
<dbReference type="AlphaFoldDB" id="A0A1G7EG37"/>
<accession>A0A1G7EG37</accession>
<evidence type="ECO:0000256" key="2">
    <source>
        <dbReference type="ARBA" id="ARBA00022692"/>
    </source>
</evidence>
<evidence type="ECO:0000256" key="3">
    <source>
        <dbReference type="ARBA" id="ARBA00022989"/>
    </source>
</evidence>
<proteinExistence type="predicted"/>
<feature type="transmembrane region" description="Helical" evidence="5">
    <location>
        <begin position="12"/>
        <end position="30"/>
    </location>
</feature>
<dbReference type="Pfam" id="PF09685">
    <property type="entry name" value="MamF_MmsF"/>
    <property type="match status" value="1"/>
</dbReference>
<gene>
    <name evidence="6" type="ORF">SAMN05421636_106174</name>
</gene>
<dbReference type="OrthoDB" id="6400719at2"/>
<comment type="subcellular location">
    <subcellularLocation>
        <location evidence="1">Membrane</location>
        <topology evidence="1">Multi-pass membrane protein</topology>
    </subcellularLocation>
</comment>
<feature type="transmembrane region" description="Helical" evidence="5">
    <location>
        <begin position="42"/>
        <end position="62"/>
    </location>
</feature>
<reference evidence="6 7" key="1">
    <citation type="submission" date="2016-10" db="EMBL/GenBank/DDBJ databases">
        <authorList>
            <person name="de Groot N.N."/>
        </authorList>
    </citation>
    <scope>NUCLEOTIDE SEQUENCE [LARGE SCALE GENOMIC DNA]</scope>
    <source>
        <strain evidence="6 7">DSM 23421</strain>
    </source>
</reference>
<dbReference type="RefSeq" id="WP_091869310.1">
    <property type="nucleotide sequence ID" value="NZ_FNAO01000006.1"/>
</dbReference>
<dbReference type="InterPro" id="IPR019109">
    <property type="entry name" value="MamF_MmsF"/>
</dbReference>
<sequence>MDQTTIDEGKTIAIISYITIIGLIIAYLLNNSKNNPFAQFHIEQSVRIVVLAFANYLLAWILPSSLGLITTLISLGIFVLVILGIVNAANGKTTPLPVIGTIG</sequence>
<evidence type="ECO:0000256" key="5">
    <source>
        <dbReference type="SAM" id="Phobius"/>
    </source>
</evidence>
<evidence type="ECO:0000313" key="6">
    <source>
        <dbReference type="EMBL" id="SDE62633.1"/>
    </source>
</evidence>
<keyword evidence="7" id="KW-1185">Reference proteome</keyword>
<keyword evidence="4 5" id="KW-0472">Membrane</keyword>
<protein>
    <submittedName>
        <fullName evidence="6">Uncharacterized membrane protein</fullName>
    </submittedName>
</protein>
<keyword evidence="3 5" id="KW-1133">Transmembrane helix</keyword>
<evidence type="ECO:0000256" key="4">
    <source>
        <dbReference type="ARBA" id="ARBA00023136"/>
    </source>
</evidence>
<name>A0A1G7EG37_9FLAO</name>
<feature type="transmembrane region" description="Helical" evidence="5">
    <location>
        <begin position="68"/>
        <end position="89"/>
    </location>
</feature>
<keyword evidence="2 5" id="KW-0812">Transmembrane</keyword>
<dbReference type="Proteomes" id="UP000199109">
    <property type="component" value="Unassembled WGS sequence"/>
</dbReference>
<organism evidence="6 7">
    <name type="scientific">Pricia antarctica</name>
    <dbReference type="NCBI Taxonomy" id="641691"/>
    <lineage>
        <taxon>Bacteria</taxon>
        <taxon>Pseudomonadati</taxon>
        <taxon>Bacteroidota</taxon>
        <taxon>Flavobacteriia</taxon>
        <taxon>Flavobacteriales</taxon>
        <taxon>Flavobacteriaceae</taxon>
        <taxon>Pricia</taxon>
    </lineage>
</organism>